<dbReference type="GO" id="GO:0016746">
    <property type="term" value="F:acyltransferase activity"/>
    <property type="evidence" value="ECO:0007669"/>
    <property type="project" value="UniProtKB-KW"/>
</dbReference>
<keyword evidence="1" id="KW-0808">Transferase</keyword>
<keyword evidence="1" id="KW-0012">Acyltransferase</keyword>
<sequence length="61" mass="6981">MVCDSHGFEHSHKTLHFDLDRHVIIVTNPITTSSHFDHKTAFNDYLANLSTSSRLSIEKPM</sequence>
<gene>
    <name evidence="1" type="ORF">ALMOND_2B014779</name>
</gene>
<proteinExistence type="predicted"/>
<dbReference type="Gramene" id="VVA31195">
    <property type="protein sequence ID" value="VVA31195"/>
    <property type="gene ID" value="Prudul26B014779"/>
</dbReference>
<accession>A0A5E4FUK1</accession>
<name>A0A5E4FUK1_PRUDU</name>
<evidence type="ECO:0000313" key="1">
    <source>
        <dbReference type="EMBL" id="VVA31195.1"/>
    </source>
</evidence>
<organism evidence="1 2">
    <name type="scientific">Prunus dulcis</name>
    <name type="common">Almond</name>
    <name type="synonym">Amygdalus dulcis</name>
    <dbReference type="NCBI Taxonomy" id="3755"/>
    <lineage>
        <taxon>Eukaryota</taxon>
        <taxon>Viridiplantae</taxon>
        <taxon>Streptophyta</taxon>
        <taxon>Embryophyta</taxon>
        <taxon>Tracheophyta</taxon>
        <taxon>Spermatophyta</taxon>
        <taxon>Magnoliopsida</taxon>
        <taxon>eudicotyledons</taxon>
        <taxon>Gunneridae</taxon>
        <taxon>Pentapetalae</taxon>
        <taxon>rosids</taxon>
        <taxon>fabids</taxon>
        <taxon>Rosales</taxon>
        <taxon>Rosaceae</taxon>
        <taxon>Amygdaloideae</taxon>
        <taxon>Amygdaleae</taxon>
        <taxon>Prunus</taxon>
    </lineage>
</organism>
<dbReference type="Proteomes" id="UP000327085">
    <property type="component" value="Chromosome 6"/>
</dbReference>
<dbReference type="AlphaFoldDB" id="A0A5E4FUK1"/>
<evidence type="ECO:0000313" key="2">
    <source>
        <dbReference type="Proteomes" id="UP000327085"/>
    </source>
</evidence>
<dbReference type="EMBL" id="CABIKO010000209">
    <property type="protein sequence ID" value="VVA31195.1"/>
    <property type="molecule type" value="Genomic_DNA"/>
</dbReference>
<dbReference type="InParanoid" id="A0A5E4FUK1"/>
<reference evidence="2" key="1">
    <citation type="journal article" date="2020" name="Plant J.">
        <title>Transposons played a major role in the diversification between the closely related almond and peach genomes: results from the almond genome sequence.</title>
        <authorList>
            <person name="Alioto T."/>
            <person name="Alexiou K.G."/>
            <person name="Bardil A."/>
            <person name="Barteri F."/>
            <person name="Castanera R."/>
            <person name="Cruz F."/>
            <person name="Dhingra A."/>
            <person name="Duval H."/>
            <person name="Fernandez I Marti A."/>
            <person name="Frias L."/>
            <person name="Galan B."/>
            <person name="Garcia J.L."/>
            <person name="Howad W."/>
            <person name="Gomez-Garrido J."/>
            <person name="Gut M."/>
            <person name="Julca I."/>
            <person name="Morata J."/>
            <person name="Puigdomenech P."/>
            <person name="Ribeca P."/>
            <person name="Rubio Cabetas M.J."/>
            <person name="Vlasova A."/>
            <person name="Wirthensohn M."/>
            <person name="Garcia-Mas J."/>
            <person name="Gabaldon T."/>
            <person name="Casacuberta J.M."/>
            <person name="Arus P."/>
        </authorList>
    </citation>
    <scope>NUCLEOTIDE SEQUENCE [LARGE SCALE GENOMIC DNA]</scope>
    <source>
        <strain evidence="2">cv. Texas</strain>
    </source>
</reference>
<protein>
    <submittedName>
        <fullName evidence="1">PREDICTED: O-acyltransferase WSD1</fullName>
    </submittedName>
</protein>